<dbReference type="Pfam" id="PF10433">
    <property type="entry name" value="Beta-prop_RSE1_1st"/>
    <property type="match status" value="1"/>
</dbReference>
<organism evidence="2 3">
    <name type="scientific">Bonamia ostreae</name>
    <dbReference type="NCBI Taxonomy" id="126728"/>
    <lineage>
        <taxon>Eukaryota</taxon>
        <taxon>Sar</taxon>
        <taxon>Rhizaria</taxon>
        <taxon>Endomyxa</taxon>
        <taxon>Ascetosporea</taxon>
        <taxon>Haplosporida</taxon>
        <taxon>Bonamia</taxon>
    </lineage>
</organism>
<feature type="domain" description="RSE1/DDB1/CPSF1 first beta-propeller" evidence="1">
    <location>
        <begin position="13"/>
        <end position="219"/>
    </location>
</feature>
<sequence length="226" mass="26283">MYSFYKQTHFGTSIENSERGHFFDSKSEVVAVSKGNVLEVYTVRKNSRNDYKLHLTGSYSFFALIKCFCFAKFAGHSRDSILLGFENSMMSIIKFNKATNDIRTISMHTFDRHYRNEGYRSQHFRYLAVTDPLNRCTVMSVSESKVLVMPLTNNNLTFLKNQRRLVEHRDLEPDEIKTSSIIKEKSMFLIDLIGLNIKEIKDIKFLHGYDQPSIIVLHSAKRAWMG</sequence>
<proteinExistence type="predicted"/>
<reference evidence="2 3" key="1">
    <citation type="journal article" date="2024" name="BMC Biol.">
        <title>Comparative genomics of Ascetosporea gives new insight into the evolutionary basis for animal parasitism in Rhizaria.</title>
        <authorList>
            <person name="Hiltunen Thoren M."/>
            <person name="Onut-Brannstrom I."/>
            <person name="Alfjorden A."/>
            <person name="Peckova H."/>
            <person name="Swords F."/>
            <person name="Hooper C."/>
            <person name="Holzer A.S."/>
            <person name="Bass D."/>
            <person name="Burki F."/>
        </authorList>
    </citation>
    <scope>NUCLEOTIDE SEQUENCE [LARGE SCALE GENOMIC DNA]</scope>
    <source>
        <strain evidence="2">20-A016</strain>
    </source>
</reference>
<dbReference type="InterPro" id="IPR015943">
    <property type="entry name" value="WD40/YVTN_repeat-like_dom_sf"/>
</dbReference>
<dbReference type="InterPro" id="IPR050358">
    <property type="entry name" value="RSE1/DDB1/CFT1"/>
</dbReference>
<dbReference type="Proteomes" id="UP001439008">
    <property type="component" value="Unassembled WGS sequence"/>
</dbReference>
<dbReference type="Gene3D" id="2.130.10.10">
    <property type="entry name" value="YVTN repeat-like/Quinoprotein amine dehydrogenase"/>
    <property type="match status" value="1"/>
</dbReference>
<evidence type="ECO:0000313" key="2">
    <source>
        <dbReference type="EMBL" id="MES1919444.1"/>
    </source>
</evidence>
<accession>A0ABV2AID8</accession>
<dbReference type="EMBL" id="JBDODL010000291">
    <property type="protein sequence ID" value="MES1919444.1"/>
    <property type="molecule type" value="Genomic_DNA"/>
</dbReference>
<name>A0ABV2AID8_9EUKA</name>
<protein>
    <submittedName>
        <fullName evidence="2">Cleavage and polyadenylation specificity factor subunit 1</fullName>
    </submittedName>
</protein>
<evidence type="ECO:0000259" key="1">
    <source>
        <dbReference type="Pfam" id="PF10433"/>
    </source>
</evidence>
<feature type="non-terminal residue" evidence="2">
    <location>
        <position position="226"/>
    </location>
</feature>
<gene>
    <name evidence="2" type="primary">CPSF1_1</name>
    <name evidence="2" type="ORF">MHBO_001278</name>
</gene>
<dbReference type="InterPro" id="IPR018846">
    <property type="entry name" value="Beta-prop_RSE1/DDB1/CPSF1_1st"/>
</dbReference>
<comment type="caution">
    <text evidence="2">The sequence shown here is derived from an EMBL/GenBank/DDBJ whole genome shotgun (WGS) entry which is preliminary data.</text>
</comment>
<evidence type="ECO:0000313" key="3">
    <source>
        <dbReference type="Proteomes" id="UP001439008"/>
    </source>
</evidence>
<dbReference type="PANTHER" id="PTHR10644">
    <property type="entry name" value="DNA REPAIR/RNA PROCESSING CPSF FAMILY"/>
    <property type="match status" value="1"/>
</dbReference>
<keyword evidence="3" id="KW-1185">Reference proteome</keyword>